<evidence type="ECO:0000313" key="2">
    <source>
        <dbReference type="Proteomes" id="UP000223834"/>
    </source>
</evidence>
<name>A0A9X7GRU1_BACCE</name>
<proteinExistence type="predicted"/>
<gene>
    <name evidence="1" type="ORF">CN980_04255</name>
</gene>
<accession>A0A9X7GRU1</accession>
<evidence type="ECO:0000313" key="1">
    <source>
        <dbReference type="EMBL" id="PGO80083.1"/>
    </source>
</evidence>
<sequence length="156" mass="18523">MKKRPEQYGWKLKKIEDEGFWKWYEAQDNINDSLIALVHFFTKEYGIRDVKDFDIQEQMHRSLFLKEEFYHDLKMIKNLVKESKAHISGNSYDMLDEKKEVALKNASEINENQSTKMEVSHANLNEHNLTEQDDNNSDESKVKKDIFGDVDQNSIF</sequence>
<reference evidence="1 2" key="1">
    <citation type="submission" date="2017-09" db="EMBL/GenBank/DDBJ databases">
        <title>Large-scale bioinformatics analysis of Bacillus genomes uncovers conserved roles of natural products in bacterial physiology.</title>
        <authorList>
            <consortium name="Agbiome Team Llc"/>
            <person name="Bleich R.M."/>
            <person name="Grubbs K.J."/>
            <person name="Santa Maria K.C."/>
            <person name="Allen S.E."/>
            <person name="Farag S."/>
            <person name="Shank E.A."/>
            <person name="Bowers A."/>
        </authorList>
    </citation>
    <scope>NUCLEOTIDE SEQUENCE [LARGE SCALE GENOMIC DNA]</scope>
    <source>
        <strain evidence="1 2">AFS049141</strain>
    </source>
</reference>
<dbReference type="Proteomes" id="UP000223834">
    <property type="component" value="Unassembled WGS sequence"/>
</dbReference>
<dbReference type="EMBL" id="NUIQ01000044">
    <property type="protein sequence ID" value="PGO80083.1"/>
    <property type="molecule type" value="Genomic_DNA"/>
</dbReference>
<dbReference type="RefSeq" id="WP_098770712.1">
    <property type="nucleotide sequence ID" value="NZ_NUIQ01000044.1"/>
</dbReference>
<protein>
    <submittedName>
        <fullName evidence="1">Uncharacterized protein</fullName>
    </submittedName>
</protein>
<comment type="caution">
    <text evidence="1">The sequence shown here is derived from an EMBL/GenBank/DDBJ whole genome shotgun (WGS) entry which is preliminary data.</text>
</comment>
<dbReference type="AlphaFoldDB" id="A0A9X7GRU1"/>
<organism evidence="1 2">
    <name type="scientific">Bacillus cereus</name>
    <dbReference type="NCBI Taxonomy" id="1396"/>
    <lineage>
        <taxon>Bacteria</taxon>
        <taxon>Bacillati</taxon>
        <taxon>Bacillota</taxon>
        <taxon>Bacilli</taxon>
        <taxon>Bacillales</taxon>
        <taxon>Bacillaceae</taxon>
        <taxon>Bacillus</taxon>
        <taxon>Bacillus cereus group</taxon>
    </lineage>
</organism>